<keyword evidence="1" id="KW-0732">Signal</keyword>
<feature type="chain" id="PRO_5044552556" evidence="1">
    <location>
        <begin position="20"/>
        <end position="259"/>
    </location>
</feature>
<evidence type="ECO:0000313" key="3">
    <source>
        <dbReference type="Proteomes" id="UP000267606"/>
    </source>
</evidence>
<keyword evidence="3" id="KW-1185">Reference proteome</keyword>
<feature type="signal peptide" evidence="1">
    <location>
        <begin position="1"/>
        <end position="19"/>
    </location>
</feature>
<name>A0A183HJ95_9BILA</name>
<evidence type="ECO:0000313" key="4">
    <source>
        <dbReference type="WBParaSite" id="OFLC_0000755601-mRNA-1"/>
    </source>
</evidence>
<evidence type="ECO:0000313" key="2">
    <source>
        <dbReference type="EMBL" id="VDO51530.1"/>
    </source>
</evidence>
<protein>
    <submittedName>
        <fullName evidence="2 4">Uncharacterized protein</fullName>
    </submittedName>
</protein>
<evidence type="ECO:0000256" key="1">
    <source>
        <dbReference type="SAM" id="SignalP"/>
    </source>
</evidence>
<proteinExistence type="predicted"/>
<reference evidence="4" key="1">
    <citation type="submission" date="2016-06" db="UniProtKB">
        <authorList>
            <consortium name="WormBaseParasite"/>
        </authorList>
    </citation>
    <scope>IDENTIFICATION</scope>
</reference>
<organism evidence="4">
    <name type="scientific">Onchocerca flexuosa</name>
    <dbReference type="NCBI Taxonomy" id="387005"/>
    <lineage>
        <taxon>Eukaryota</taxon>
        <taxon>Metazoa</taxon>
        <taxon>Ecdysozoa</taxon>
        <taxon>Nematoda</taxon>
        <taxon>Chromadorea</taxon>
        <taxon>Rhabditida</taxon>
        <taxon>Spirurina</taxon>
        <taxon>Spiruromorpha</taxon>
        <taxon>Filarioidea</taxon>
        <taxon>Onchocercidae</taxon>
        <taxon>Onchocerca</taxon>
    </lineage>
</organism>
<dbReference type="Proteomes" id="UP000267606">
    <property type="component" value="Unassembled WGS sequence"/>
</dbReference>
<reference evidence="2 3" key="2">
    <citation type="submission" date="2018-11" db="EMBL/GenBank/DDBJ databases">
        <authorList>
            <consortium name="Pathogen Informatics"/>
        </authorList>
    </citation>
    <scope>NUCLEOTIDE SEQUENCE [LARGE SCALE GENOMIC DNA]</scope>
</reference>
<gene>
    <name evidence="2" type="ORF">OFLC_LOCUS7556</name>
</gene>
<dbReference type="EMBL" id="UZAJ01007971">
    <property type="protein sequence ID" value="VDO51530.1"/>
    <property type="molecule type" value="Genomic_DNA"/>
</dbReference>
<dbReference type="AlphaFoldDB" id="A0A183HJ95"/>
<sequence length="259" mass="29138">MTSNIILVILLSSKIICEAQDNSCFMSGSLSGYSTLCGENSKDEENLKDPVEIMKRAKEFLEKQNKILLDPMTWTIPPLSSLQTFPPPSINTTPVEPISDPLLVFQPNGMQVQSQSPYIPLNPAAVANNAAYSLLIPISKNPTNIHNLKFLPYIGIVSSDKSKVLQNSPISVNQANFPYHLENSLQITRSQQQFQNQANDIVNKTNEMPHLIKIPPPPKFLTEYQNQKAKDNNDLTDMNSTKPVKLFLNRRFIYQKTTH</sequence>
<dbReference type="WBParaSite" id="OFLC_0000755601-mRNA-1">
    <property type="protein sequence ID" value="OFLC_0000755601-mRNA-1"/>
    <property type="gene ID" value="OFLC_0000755601"/>
</dbReference>
<accession>A0A183HJ95</accession>